<keyword evidence="3" id="KW-1185">Reference proteome</keyword>
<feature type="domain" description="JmjC" evidence="1">
    <location>
        <begin position="84"/>
        <end position="270"/>
    </location>
</feature>
<sequence length="417" mass="47985">MTTANIANANLVFDVNWMDRLLKATNDLKDYALIPNMLHDSEYISNELRAAISNISDEKEKAILRMFVDNGQRYDLQDKLQNTPYNPEVNLDSWLQESIGYKNYCFTFNGIIKWNNHLHTQLTKEVVRPIIDSVGVPLAGLDTYAFFANSGYTPFGIHEDPDHSLIFHLGPNEKHVWIWKNEDYLKLTGSNDRRFDPENLKEYADHYALKPGDCLFIPKGDFHVFQNVGYSAFLGFILYPSTAKTVGNEGINMLTRFNGNNDEYFVDESQLKSKIDQQIEQITKSHEHDVDGGLKKGSYFYHLLLKSNGYAIHKPLLNKINPETLSNKTIINTSVFPILYEIDNGEITIFVRGRMMQLKNLPGIVETINTINEYREGSYWDLIDNLKELTSLEVSKFLVDSIIQYRGLKVEENNDNE</sequence>
<dbReference type="EMBL" id="BMIN01000032">
    <property type="protein sequence ID" value="GGD29577.1"/>
    <property type="molecule type" value="Genomic_DNA"/>
</dbReference>
<evidence type="ECO:0000259" key="1">
    <source>
        <dbReference type="PROSITE" id="PS51184"/>
    </source>
</evidence>
<accession>A0ABQ1QJD0</accession>
<gene>
    <name evidence="2" type="ORF">GCM10011389_41410</name>
</gene>
<evidence type="ECO:0000313" key="2">
    <source>
        <dbReference type="EMBL" id="GGD29577.1"/>
    </source>
</evidence>
<protein>
    <recommendedName>
        <fullName evidence="1">JmjC domain-containing protein</fullName>
    </recommendedName>
</protein>
<dbReference type="InterPro" id="IPR003347">
    <property type="entry name" value="JmjC_dom"/>
</dbReference>
<organism evidence="2 3">
    <name type="scientific">Pontibacillus salipaludis</name>
    <dbReference type="NCBI Taxonomy" id="1697394"/>
    <lineage>
        <taxon>Bacteria</taxon>
        <taxon>Bacillati</taxon>
        <taxon>Bacillota</taxon>
        <taxon>Bacilli</taxon>
        <taxon>Bacillales</taxon>
        <taxon>Bacillaceae</taxon>
        <taxon>Pontibacillus</taxon>
    </lineage>
</organism>
<proteinExistence type="predicted"/>
<name>A0ABQ1QJD0_9BACI</name>
<reference evidence="3" key="1">
    <citation type="journal article" date="2019" name="Int. J. Syst. Evol. Microbiol.">
        <title>The Global Catalogue of Microorganisms (GCM) 10K type strain sequencing project: providing services to taxonomists for standard genome sequencing and annotation.</title>
        <authorList>
            <consortium name="The Broad Institute Genomics Platform"/>
            <consortium name="The Broad Institute Genome Sequencing Center for Infectious Disease"/>
            <person name="Wu L."/>
            <person name="Ma J."/>
        </authorList>
    </citation>
    <scope>NUCLEOTIDE SEQUENCE [LARGE SCALE GENOMIC DNA]</scope>
    <source>
        <strain evidence="3">CGMCC 1.15353</strain>
    </source>
</reference>
<dbReference type="SUPFAM" id="SSF51197">
    <property type="entry name" value="Clavaminate synthase-like"/>
    <property type="match status" value="1"/>
</dbReference>
<dbReference type="Gene3D" id="2.60.120.650">
    <property type="entry name" value="Cupin"/>
    <property type="match status" value="1"/>
</dbReference>
<evidence type="ECO:0000313" key="3">
    <source>
        <dbReference type="Proteomes" id="UP000642571"/>
    </source>
</evidence>
<dbReference type="Proteomes" id="UP000642571">
    <property type="component" value="Unassembled WGS sequence"/>
</dbReference>
<comment type="caution">
    <text evidence="2">The sequence shown here is derived from an EMBL/GenBank/DDBJ whole genome shotgun (WGS) entry which is preliminary data.</text>
</comment>
<dbReference type="PROSITE" id="PS51184">
    <property type="entry name" value="JMJC"/>
    <property type="match status" value="1"/>
</dbReference>